<proteinExistence type="predicted"/>
<dbReference type="OrthoDB" id="10586789at2759"/>
<reference evidence="3 4" key="1">
    <citation type="submission" date="2019-08" db="EMBL/GenBank/DDBJ databases">
        <title>The genome of the soybean aphid Biotype 1, its phylome, world population structure and adaptation to the North American continent.</title>
        <authorList>
            <person name="Giordano R."/>
            <person name="Donthu R.K."/>
            <person name="Hernandez A.G."/>
            <person name="Wright C.L."/>
            <person name="Zimin A.V."/>
        </authorList>
    </citation>
    <scope>NUCLEOTIDE SEQUENCE [LARGE SCALE GENOMIC DNA]</scope>
    <source>
        <tissue evidence="3">Whole aphids</tissue>
    </source>
</reference>
<keyword evidence="2" id="KW-1133">Transmembrane helix</keyword>
<sequence>MKPRRIELYQPLENTTHFNHNFITLNQLMLKLYQPEDITYYVQLLKAYEIRVSLIGATSASCFLFSLWMFSSVDFRFLLKNRADLNTWYQLSCHDWETKKKATAAKRSNTEAIVPINASFIRNLKHLHNTYPNNNNKKLLNVQLYENLKLDLVVICRHKCALSDSNAAVLINALQILTLERHARERRTHEHDQAQEQLAVAGTVLGQHAVTLAEHVQRVDGPDDVLVQRQLVAGLFGLSASSVVVDEHERERERGQPQSDGHAVRGREAHVDHHEPVDEHSQYAAHGDGAADHAVLDRPPLVRAVPPLNSIGGPPVSDSAAACAVAVSAGDTDHTTVQYSDSASASIWPTTGSTISGRRRPCRSLHVPAAMARAMGTSCVTSAFQPLMGATTCCAVASSRHLEPTRPAISPVGSHALYSNRLVLRHPENTIATK</sequence>
<dbReference type="Proteomes" id="UP000475862">
    <property type="component" value="Unassembled WGS sequence"/>
</dbReference>
<evidence type="ECO:0000313" key="3">
    <source>
        <dbReference type="EMBL" id="KAE9535568.1"/>
    </source>
</evidence>
<feature type="region of interest" description="Disordered" evidence="1">
    <location>
        <begin position="246"/>
        <end position="271"/>
    </location>
</feature>
<comment type="caution">
    <text evidence="3">The sequence shown here is derived from an EMBL/GenBank/DDBJ whole genome shotgun (WGS) entry which is preliminary data.</text>
</comment>
<feature type="transmembrane region" description="Helical" evidence="2">
    <location>
        <begin position="52"/>
        <end position="70"/>
    </location>
</feature>
<keyword evidence="2" id="KW-0472">Membrane</keyword>
<keyword evidence="2" id="KW-0812">Transmembrane</keyword>
<protein>
    <submittedName>
        <fullName evidence="3">Uncharacterized protein</fullName>
    </submittedName>
</protein>
<evidence type="ECO:0000256" key="1">
    <source>
        <dbReference type="SAM" id="MobiDB-lite"/>
    </source>
</evidence>
<evidence type="ECO:0000256" key="2">
    <source>
        <dbReference type="SAM" id="Phobius"/>
    </source>
</evidence>
<feature type="compositionally biased region" description="Basic and acidic residues" evidence="1">
    <location>
        <begin position="246"/>
        <end position="255"/>
    </location>
</feature>
<accession>A0A6G0TM99</accession>
<organism evidence="3 4">
    <name type="scientific">Aphis glycines</name>
    <name type="common">Soybean aphid</name>
    <dbReference type="NCBI Taxonomy" id="307491"/>
    <lineage>
        <taxon>Eukaryota</taxon>
        <taxon>Metazoa</taxon>
        <taxon>Ecdysozoa</taxon>
        <taxon>Arthropoda</taxon>
        <taxon>Hexapoda</taxon>
        <taxon>Insecta</taxon>
        <taxon>Pterygota</taxon>
        <taxon>Neoptera</taxon>
        <taxon>Paraneoptera</taxon>
        <taxon>Hemiptera</taxon>
        <taxon>Sternorrhyncha</taxon>
        <taxon>Aphidomorpha</taxon>
        <taxon>Aphidoidea</taxon>
        <taxon>Aphididae</taxon>
        <taxon>Aphidini</taxon>
        <taxon>Aphis</taxon>
        <taxon>Aphis</taxon>
    </lineage>
</organism>
<dbReference type="AlphaFoldDB" id="A0A6G0TM99"/>
<feature type="compositionally biased region" description="Basic and acidic residues" evidence="1">
    <location>
        <begin position="262"/>
        <end position="271"/>
    </location>
</feature>
<gene>
    <name evidence="3" type="ORF">AGLY_007469</name>
</gene>
<keyword evidence="4" id="KW-1185">Reference proteome</keyword>
<evidence type="ECO:0000313" key="4">
    <source>
        <dbReference type="Proteomes" id="UP000475862"/>
    </source>
</evidence>
<name>A0A6G0TM99_APHGL</name>
<dbReference type="EMBL" id="VYZN01000025">
    <property type="protein sequence ID" value="KAE9535568.1"/>
    <property type="molecule type" value="Genomic_DNA"/>
</dbReference>